<dbReference type="AlphaFoldDB" id="A0AAN8QGH2"/>
<comment type="caution">
    <text evidence="1">The sequence shown here is derived from an EMBL/GenBank/DDBJ whole genome shotgun (WGS) entry which is preliminary data.</text>
</comment>
<dbReference type="Proteomes" id="UP001356427">
    <property type="component" value="Unassembled WGS sequence"/>
</dbReference>
<evidence type="ECO:0000313" key="2">
    <source>
        <dbReference type="Proteomes" id="UP001356427"/>
    </source>
</evidence>
<sequence>MGQGFPRPKFGLLGSLKKSFAGFSLEEGGRLSFVSCTLPEQGDLLEKVLFVELAREESQALLEGYKKEAKSLLPPVSSAPKQRKKPRIRYNNPSSLGLQSYHLNKTRFGRMATRDYNPPNPLPKGQTDGGYNPVAAGDLRGWDRTWFNQGQPYPYGHQQYWAPQQLRYWNQSYQDQDYYGNKNQGYQDQGYYGNKNQGYQDQGYYGNRNYAYDSYHYQGYC</sequence>
<protein>
    <submittedName>
        <fullName evidence="1">Uncharacterized protein</fullName>
    </submittedName>
</protein>
<organism evidence="1 2">
    <name type="scientific">Coregonus suidteri</name>
    <dbReference type="NCBI Taxonomy" id="861788"/>
    <lineage>
        <taxon>Eukaryota</taxon>
        <taxon>Metazoa</taxon>
        <taxon>Chordata</taxon>
        <taxon>Craniata</taxon>
        <taxon>Vertebrata</taxon>
        <taxon>Euteleostomi</taxon>
        <taxon>Actinopterygii</taxon>
        <taxon>Neopterygii</taxon>
        <taxon>Teleostei</taxon>
        <taxon>Protacanthopterygii</taxon>
        <taxon>Salmoniformes</taxon>
        <taxon>Salmonidae</taxon>
        <taxon>Coregoninae</taxon>
        <taxon>Coregonus</taxon>
    </lineage>
</organism>
<accession>A0AAN8QGH2</accession>
<evidence type="ECO:0000313" key="1">
    <source>
        <dbReference type="EMBL" id="KAK6298131.1"/>
    </source>
</evidence>
<name>A0AAN8QGH2_9TELE</name>
<dbReference type="EMBL" id="JAGTTL010000030">
    <property type="protein sequence ID" value="KAK6298131.1"/>
    <property type="molecule type" value="Genomic_DNA"/>
</dbReference>
<proteinExistence type="predicted"/>
<keyword evidence="2" id="KW-1185">Reference proteome</keyword>
<gene>
    <name evidence="1" type="ORF">J4Q44_G00311860</name>
</gene>
<reference evidence="1 2" key="1">
    <citation type="submission" date="2021-04" db="EMBL/GenBank/DDBJ databases">
        <authorList>
            <person name="De Guttry C."/>
            <person name="Zahm M."/>
            <person name="Klopp C."/>
            <person name="Cabau C."/>
            <person name="Louis A."/>
            <person name="Berthelot C."/>
            <person name="Parey E."/>
            <person name="Roest Crollius H."/>
            <person name="Montfort J."/>
            <person name="Robinson-Rechavi M."/>
            <person name="Bucao C."/>
            <person name="Bouchez O."/>
            <person name="Gislard M."/>
            <person name="Lluch J."/>
            <person name="Milhes M."/>
            <person name="Lampietro C."/>
            <person name="Lopez Roques C."/>
            <person name="Donnadieu C."/>
            <person name="Braasch I."/>
            <person name="Desvignes T."/>
            <person name="Postlethwait J."/>
            <person name="Bobe J."/>
            <person name="Wedekind C."/>
            <person name="Guiguen Y."/>
        </authorList>
    </citation>
    <scope>NUCLEOTIDE SEQUENCE [LARGE SCALE GENOMIC DNA]</scope>
    <source>
        <strain evidence="1">Cs_M1</strain>
        <tissue evidence="1">Blood</tissue>
    </source>
</reference>